<keyword evidence="3 6" id="KW-0479">Metal-binding</keyword>
<accession>A0A948W3V3</accession>
<dbReference type="GO" id="GO:0009055">
    <property type="term" value="F:electron transfer activity"/>
    <property type="evidence" value="ECO:0007669"/>
    <property type="project" value="InterPro"/>
</dbReference>
<dbReference type="InterPro" id="IPR020942">
    <property type="entry name" value="Cyt_c_III_dom"/>
</dbReference>
<feature type="binding site" description="axial binding residue" evidence="6">
    <location>
        <position position="283"/>
    </location>
    <ligand>
        <name>heme c</name>
        <dbReference type="ChEBI" id="CHEBI:61717"/>
        <label>1</label>
    </ligand>
    <ligandPart>
        <name>Fe</name>
        <dbReference type="ChEBI" id="CHEBI:18248"/>
    </ligandPart>
</feature>
<evidence type="ECO:0000256" key="4">
    <source>
        <dbReference type="ARBA" id="ARBA00022982"/>
    </source>
</evidence>
<evidence type="ECO:0000313" key="9">
    <source>
        <dbReference type="Proteomes" id="UP000777784"/>
    </source>
</evidence>
<gene>
    <name evidence="8" type="ORF">KJ970_11320</name>
</gene>
<dbReference type="SUPFAM" id="SSF48695">
    <property type="entry name" value="Multiheme cytochromes"/>
    <property type="match status" value="3"/>
</dbReference>
<feature type="binding site" description="axial binding residue" evidence="6">
    <location>
        <position position="314"/>
    </location>
    <ligand>
        <name>heme c</name>
        <dbReference type="ChEBI" id="CHEBI:61717"/>
        <label>1</label>
    </ligand>
    <ligandPart>
        <name>Fe</name>
        <dbReference type="ChEBI" id="CHEBI:18248"/>
    </ligandPart>
</feature>
<feature type="binding site" description="axial binding residue" evidence="6">
    <location>
        <position position="350"/>
    </location>
    <ligand>
        <name>heme c</name>
        <dbReference type="ChEBI" id="CHEBI:61717"/>
        <label>1</label>
    </ligand>
    <ligandPart>
        <name>Fe</name>
        <dbReference type="ChEBI" id="CHEBI:18248"/>
    </ligandPart>
</feature>
<reference evidence="8" key="1">
    <citation type="submission" date="2021-05" db="EMBL/GenBank/DDBJ databases">
        <title>Energy efficiency and biological interactions define the core microbiome of deep oligotrophic groundwater.</title>
        <authorList>
            <person name="Mehrshad M."/>
            <person name="Lopez-Fernandez M."/>
            <person name="Bell E."/>
            <person name="Bernier-Latmani R."/>
            <person name="Bertilsson S."/>
            <person name="Dopson M."/>
        </authorList>
    </citation>
    <scope>NUCLEOTIDE SEQUENCE</scope>
    <source>
        <strain evidence="8">Modern_marine.mb.64</strain>
    </source>
</reference>
<feature type="binding site" description="axial binding residue" evidence="6">
    <location>
        <position position="300"/>
    </location>
    <ligand>
        <name>heme c</name>
        <dbReference type="ChEBI" id="CHEBI:61717"/>
        <label>1</label>
    </ligand>
    <ligandPart>
        <name>Fe</name>
        <dbReference type="ChEBI" id="CHEBI:18248"/>
    </ligandPart>
</feature>
<protein>
    <submittedName>
        <fullName evidence="8">Cytochrome c family protein</fullName>
    </submittedName>
</protein>
<evidence type="ECO:0000259" key="7">
    <source>
        <dbReference type="Pfam" id="PF02085"/>
    </source>
</evidence>
<evidence type="ECO:0000256" key="3">
    <source>
        <dbReference type="ARBA" id="ARBA00022723"/>
    </source>
</evidence>
<dbReference type="GO" id="GO:0046872">
    <property type="term" value="F:metal ion binding"/>
    <property type="evidence" value="ECO:0007669"/>
    <property type="project" value="UniProtKB-KW"/>
</dbReference>
<evidence type="ECO:0000256" key="5">
    <source>
        <dbReference type="ARBA" id="ARBA00023004"/>
    </source>
</evidence>
<dbReference type="PRINTS" id="PR00609">
    <property type="entry name" value="CYTOCHROMEC3"/>
</dbReference>
<dbReference type="EMBL" id="JAHJDP010000065">
    <property type="protein sequence ID" value="MBU2691507.1"/>
    <property type="molecule type" value="Genomic_DNA"/>
</dbReference>
<comment type="caution">
    <text evidence="8">The sequence shown here is derived from an EMBL/GenBank/DDBJ whole genome shotgun (WGS) entry which is preliminary data.</text>
</comment>
<keyword evidence="2 6" id="KW-0349">Heme</keyword>
<evidence type="ECO:0000256" key="2">
    <source>
        <dbReference type="ARBA" id="ARBA00022617"/>
    </source>
</evidence>
<evidence type="ECO:0000256" key="1">
    <source>
        <dbReference type="ARBA" id="ARBA00022448"/>
    </source>
</evidence>
<keyword evidence="5 6" id="KW-0408">Iron</keyword>
<sequence length="461" mass="51105">MVAKAFFKAVCHLVGIGVILLFYPVISSAHDPNEPSDLDCMECHTCEEPTLENMCLKACPRLASAHKTAGFDLSKSPDILKLDDLADLYEATLFNHKGHAEMTDRGIGCEVCHHYSTSDDIPLCSDCHVPGNENTNLRMPGLKGAFHRLCLGCHREWSHETECDVCHVPAKDGALEASGYDRSDIIGREHPKLVPPVTKILQVDFAEGPVVRFPHAEHVESFGFECVDCHQNESCDQCHDLQRSSSGRDPKKAAHADCKACHEDDKCSKCHTSHDSAEPLFNHEAHAEMTERGVGCKICHHDVEENDIQACSACHTSVEKGAHMGQPSLQGAYHRLCLGCHREWDHETRCTACHHPSQTKDLEAAGQDPTDIVGQSHPKLIPPITKVFQTNYKEGPVVRFAHSDHIEKQGFECVDCHQKESCNLCHDLAKDPTKRDPSKEHHEDCNACHAGDECVLCHKAH</sequence>
<feature type="binding site" description="axial binding residue" evidence="6">
    <location>
        <position position="340"/>
    </location>
    <ligand>
        <name>heme c</name>
        <dbReference type="ChEBI" id="CHEBI:61717"/>
        <label>1</label>
    </ligand>
    <ligandPart>
        <name>Fe</name>
        <dbReference type="ChEBI" id="CHEBI:18248"/>
    </ligandPart>
</feature>
<evidence type="ECO:0000256" key="6">
    <source>
        <dbReference type="PIRSR" id="PIRSR602322-1"/>
    </source>
</evidence>
<organism evidence="8 9">
    <name type="scientific">Eiseniibacteriota bacterium</name>
    <dbReference type="NCBI Taxonomy" id="2212470"/>
    <lineage>
        <taxon>Bacteria</taxon>
        <taxon>Candidatus Eiseniibacteriota</taxon>
    </lineage>
</organism>
<feature type="binding site" description="axial binding residue" evidence="6">
    <location>
        <position position="354"/>
    </location>
    <ligand>
        <name>heme c</name>
        <dbReference type="ChEBI" id="CHEBI:61717"/>
        <label>1</label>
    </ligand>
    <ligandPart>
        <name>Fe</name>
        <dbReference type="ChEBI" id="CHEBI:18248"/>
    </ligandPart>
</feature>
<feature type="domain" description="Class III cytochrome C" evidence="7">
    <location>
        <begin position="90"/>
        <end position="167"/>
    </location>
</feature>
<feature type="binding site" description="axial binding residue" evidence="6">
    <location>
        <position position="301"/>
    </location>
    <ligand>
        <name>heme c</name>
        <dbReference type="ChEBI" id="CHEBI:61717"/>
        <label>1</label>
    </ligand>
    <ligandPart>
        <name>Fe</name>
        <dbReference type="ChEBI" id="CHEBI:18248"/>
    </ligandPart>
</feature>
<evidence type="ECO:0000313" key="8">
    <source>
        <dbReference type="EMBL" id="MBU2691507.1"/>
    </source>
</evidence>
<dbReference type="AlphaFoldDB" id="A0A948W3V3"/>
<feature type="binding site" description="axial binding residue" evidence="6">
    <location>
        <position position="353"/>
    </location>
    <ligand>
        <name>heme c</name>
        <dbReference type="ChEBI" id="CHEBI:61717"/>
        <label>1</label>
    </ligand>
    <ligandPart>
        <name>Fe</name>
        <dbReference type="ChEBI" id="CHEBI:18248"/>
    </ligandPart>
</feature>
<name>A0A948W3V3_UNCEI</name>
<feature type="binding site" description="axial binding residue" evidence="6">
    <location>
        <position position="299"/>
    </location>
    <ligand>
        <name>heme c</name>
        <dbReference type="ChEBI" id="CHEBI:61717"/>
        <label>1</label>
    </ligand>
    <ligandPart>
        <name>Fe</name>
        <dbReference type="ChEBI" id="CHEBI:18248"/>
    </ligandPart>
</feature>
<dbReference type="Proteomes" id="UP000777784">
    <property type="component" value="Unassembled WGS sequence"/>
</dbReference>
<keyword evidence="4" id="KW-0249">Electron transport</keyword>
<feature type="binding site" description="axial binding residue" evidence="6">
    <location>
        <position position="337"/>
    </location>
    <ligand>
        <name>heme c</name>
        <dbReference type="ChEBI" id="CHEBI:61717"/>
        <label>1</label>
    </ligand>
    <ligandPart>
        <name>Fe</name>
        <dbReference type="ChEBI" id="CHEBI:18248"/>
    </ligandPart>
</feature>
<dbReference type="CDD" id="cd08168">
    <property type="entry name" value="Cytochrom_C3"/>
    <property type="match status" value="3"/>
</dbReference>
<dbReference type="Gene3D" id="3.90.10.10">
    <property type="entry name" value="Cytochrome C3"/>
    <property type="match status" value="4"/>
</dbReference>
<feature type="binding site" description="axial binding residue" evidence="6">
    <location>
        <position position="296"/>
    </location>
    <ligand>
        <name>heme c</name>
        <dbReference type="ChEBI" id="CHEBI:61717"/>
        <label>1</label>
    </ligand>
    <ligandPart>
        <name>Fe</name>
        <dbReference type="ChEBI" id="CHEBI:18248"/>
    </ligandPart>
</feature>
<keyword evidence="1" id="KW-0813">Transport</keyword>
<feature type="domain" description="Class III cytochrome C" evidence="7">
    <location>
        <begin position="280"/>
        <end position="354"/>
    </location>
</feature>
<comment type="cofactor">
    <cofactor evidence="6">
        <name>heme c</name>
        <dbReference type="ChEBI" id="CHEBI:61717"/>
    </cofactor>
    <text evidence="6">Binds 4 heme c groups covalently per monomer.</text>
</comment>
<feature type="binding site" description="axial binding residue" evidence="6">
    <location>
        <position position="341"/>
    </location>
    <ligand>
        <name>heme c</name>
        <dbReference type="ChEBI" id="CHEBI:61717"/>
        <label>1</label>
    </ligand>
    <ligandPart>
        <name>Fe</name>
        <dbReference type="ChEBI" id="CHEBI:18248"/>
    </ligandPart>
</feature>
<feature type="binding site" description="axial binding residue" evidence="6">
    <location>
        <position position="286"/>
    </location>
    <ligand>
        <name>heme c</name>
        <dbReference type="ChEBI" id="CHEBI:61717"/>
        <label>1</label>
    </ligand>
    <ligandPart>
        <name>Fe</name>
        <dbReference type="ChEBI" id="CHEBI:18248"/>
    </ligandPart>
</feature>
<dbReference type="Pfam" id="PF02085">
    <property type="entry name" value="Cytochrom_CIII"/>
    <property type="match status" value="2"/>
</dbReference>
<feature type="binding site" description="axial binding residue" evidence="6">
    <location>
        <position position="311"/>
    </location>
    <ligand>
        <name>heme c</name>
        <dbReference type="ChEBI" id="CHEBI:61717"/>
        <label>1</label>
    </ligand>
    <ligandPart>
        <name>Fe</name>
        <dbReference type="ChEBI" id="CHEBI:18248"/>
    </ligandPart>
</feature>
<proteinExistence type="predicted"/>
<feature type="binding site" description="axial binding residue" evidence="6">
    <location>
        <position position="315"/>
    </location>
    <ligand>
        <name>heme c</name>
        <dbReference type="ChEBI" id="CHEBI:61717"/>
        <label>1</label>
    </ligand>
    <ligandPart>
        <name>Fe</name>
        <dbReference type="ChEBI" id="CHEBI:18248"/>
    </ligandPart>
</feature>
<dbReference type="InterPro" id="IPR036280">
    <property type="entry name" value="Multihaem_cyt_sf"/>
</dbReference>
<dbReference type="GO" id="GO:0020037">
    <property type="term" value="F:heme binding"/>
    <property type="evidence" value="ECO:0007669"/>
    <property type="project" value="InterPro"/>
</dbReference>
<dbReference type="InterPro" id="IPR002322">
    <property type="entry name" value="Cyt_c_III"/>
</dbReference>